<evidence type="ECO:0000313" key="2">
    <source>
        <dbReference type="Proteomes" id="UP001189429"/>
    </source>
</evidence>
<dbReference type="EMBL" id="CAUYUJ010018553">
    <property type="protein sequence ID" value="CAK0884468.1"/>
    <property type="molecule type" value="Genomic_DNA"/>
</dbReference>
<gene>
    <name evidence="1" type="ORF">PCOR1329_LOCUS66413</name>
</gene>
<sequence length="126" mass="14159">HTRHCSYQTTDRCPVSQLFFNADLHEVATENLMQVGRGLFRHADRDLVRDTVAAGFQTISKQLEEHAPAAFQALTQIKLEAKDTNAVLSWLRLMSVPEVQSIGFEVALAVRRSLTVNRAKVKAQIE</sequence>
<dbReference type="Proteomes" id="UP001189429">
    <property type="component" value="Unassembled WGS sequence"/>
</dbReference>
<protein>
    <submittedName>
        <fullName evidence="1">Uncharacterized protein</fullName>
    </submittedName>
</protein>
<evidence type="ECO:0000313" key="1">
    <source>
        <dbReference type="EMBL" id="CAK0884468.1"/>
    </source>
</evidence>
<name>A0ABN9WGD7_9DINO</name>
<feature type="non-terminal residue" evidence="1">
    <location>
        <position position="126"/>
    </location>
</feature>
<feature type="non-terminal residue" evidence="1">
    <location>
        <position position="1"/>
    </location>
</feature>
<organism evidence="1 2">
    <name type="scientific">Prorocentrum cordatum</name>
    <dbReference type="NCBI Taxonomy" id="2364126"/>
    <lineage>
        <taxon>Eukaryota</taxon>
        <taxon>Sar</taxon>
        <taxon>Alveolata</taxon>
        <taxon>Dinophyceae</taxon>
        <taxon>Prorocentrales</taxon>
        <taxon>Prorocentraceae</taxon>
        <taxon>Prorocentrum</taxon>
    </lineage>
</organism>
<keyword evidence="2" id="KW-1185">Reference proteome</keyword>
<reference evidence="1" key="1">
    <citation type="submission" date="2023-10" db="EMBL/GenBank/DDBJ databases">
        <authorList>
            <person name="Chen Y."/>
            <person name="Shah S."/>
            <person name="Dougan E. K."/>
            <person name="Thang M."/>
            <person name="Chan C."/>
        </authorList>
    </citation>
    <scope>NUCLEOTIDE SEQUENCE [LARGE SCALE GENOMIC DNA]</scope>
</reference>
<accession>A0ABN9WGD7</accession>
<proteinExistence type="predicted"/>
<comment type="caution">
    <text evidence="1">The sequence shown here is derived from an EMBL/GenBank/DDBJ whole genome shotgun (WGS) entry which is preliminary data.</text>
</comment>